<dbReference type="InterPro" id="IPR008201">
    <property type="entry name" value="HepT-like"/>
</dbReference>
<dbReference type="GO" id="GO:0110001">
    <property type="term" value="C:toxin-antitoxin complex"/>
    <property type="evidence" value="ECO:0007669"/>
    <property type="project" value="InterPro"/>
</dbReference>
<proteinExistence type="inferred from homology"/>
<dbReference type="PANTHER" id="PTHR33397">
    <property type="entry name" value="UPF0331 PROTEIN YUTE"/>
    <property type="match status" value="1"/>
</dbReference>
<keyword evidence="3" id="KW-0378">Hydrolase</keyword>
<dbReference type="STRING" id="1291379.TPE_0185"/>
<dbReference type="GeneID" id="301088912"/>
<dbReference type="HOGENOM" id="CLU_142825_1_1_12"/>
<dbReference type="InterPro" id="IPR037038">
    <property type="entry name" value="HepT-like_sf"/>
</dbReference>
<dbReference type="Proteomes" id="UP000015620">
    <property type="component" value="Chromosome"/>
</dbReference>
<evidence type="ECO:0000313" key="6">
    <source>
        <dbReference type="Proteomes" id="UP000015620"/>
    </source>
</evidence>
<accession>S6A2I5</accession>
<evidence type="ECO:0000313" key="5">
    <source>
        <dbReference type="EMBL" id="AGT42681.1"/>
    </source>
</evidence>
<gene>
    <name evidence="5" type="ORF">TPE_0185</name>
</gene>
<dbReference type="Pfam" id="PF01934">
    <property type="entry name" value="HepT-like"/>
    <property type="match status" value="1"/>
</dbReference>
<name>S6A2I5_9SPIR</name>
<evidence type="ECO:0000256" key="2">
    <source>
        <dbReference type="ARBA" id="ARBA00022722"/>
    </source>
</evidence>
<dbReference type="RefSeq" id="WP_020963981.1">
    <property type="nucleotide sequence ID" value="NC_022097.1"/>
</dbReference>
<evidence type="ECO:0000256" key="4">
    <source>
        <dbReference type="ARBA" id="ARBA00024207"/>
    </source>
</evidence>
<dbReference type="KEGG" id="tped:TPE_0185"/>
<dbReference type="PANTHER" id="PTHR33397:SF3">
    <property type="entry name" value="MRNA NUCLEASE HEPT"/>
    <property type="match status" value="1"/>
</dbReference>
<keyword evidence="6" id="KW-1185">Reference proteome</keyword>
<dbReference type="NCBIfam" id="NF047751">
    <property type="entry name" value="HepT_toxin"/>
    <property type="match status" value="1"/>
</dbReference>
<dbReference type="Gene3D" id="1.20.120.580">
    <property type="entry name" value="bsu32300-like"/>
    <property type="match status" value="1"/>
</dbReference>
<dbReference type="GO" id="GO:0016787">
    <property type="term" value="F:hydrolase activity"/>
    <property type="evidence" value="ECO:0007669"/>
    <property type="project" value="UniProtKB-KW"/>
</dbReference>
<dbReference type="EMBL" id="CP004120">
    <property type="protein sequence ID" value="AGT42681.1"/>
    <property type="molecule type" value="Genomic_DNA"/>
</dbReference>
<evidence type="ECO:0008006" key="7">
    <source>
        <dbReference type="Google" id="ProtNLM"/>
    </source>
</evidence>
<protein>
    <recommendedName>
        <fullName evidence="7">DUF86 domain-containing protein</fullName>
    </recommendedName>
</protein>
<dbReference type="OrthoDB" id="9796612at2"/>
<comment type="similarity">
    <text evidence="4">Belongs to the HepT RNase toxin family.</text>
</comment>
<sequence>MGVDKNIIAEKLKSLERCLERIKFHTPLNVDGLKSDLDKQDLICLNLQRAVQISVDIASHILSEKFHEQAATMSEVFLALSRKDILDEALAVSLAKSVGFRNIAVHEYNALDMDIVYSIITNELNCFYKFANTVLSIVNNP</sequence>
<organism evidence="5 6">
    <name type="scientific">Treponema pedis str. T A4</name>
    <dbReference type="NCBI Taxonomy" id="1291379"/>
    <lineage>
        <taxon>Bacteria</taxon>
        <taxon>Pseudomonadati</taxon>
        <taxon>Spirochaetota</taxon>
        <taxon>Spirochaetia</taxon>
        <taxon>Spirochaetales</taxon>
        <taxon>Treponemataceae</taxon>
        <taxon>Treponema</taxon>
    </lineage>
</organism>
<dbReference type="PATRIC" id="fig|1291379.3.peg.180"/>
<evidence type="ECO:0000256" key="1">
    <source>
        <dbReference type="ARBA" id="ARBA00022649"/>
    </source>
</evidence>
<reference evidence="5 6" key="1">
    <citation type="journal article" date="2013" name="PLoS ONE">
        <title>Genome-Wide Relatedness of Treponema pedis, from Gingiva and Necrotic Skin Lesions of Pigs, with the Human Oral Pathogen Treponema denticola.</title>
        <authorList>
            <person name="Svartstrom O."/>
            <person name="Mushtaq M."/>
            <person name="Pringle M."/>
            <person name="Segerman B."/>
        </authorList>
    </citation>
    <scope>NUCLEOTIDE SEQUENCE [LARGE SCALE GENOMIC DNA]</scope>
    <source>
        <strain evidence="5">T A4</strain>
    </source>
</reference>
<dbReference type="InterPro" id="IPR052379">
    <property type="entry name" value="Type_VII_TA_RNase"/>
</dbReference>
<dbReference type="AlphaFoldDB" id="S6A2I5"/>
<dbReference type="GO" id="GO:0004540">
    <property type="term" value="F:RNA nuclease activity"/>
    <property type="evidence" value="ECO:0007669"/>
    <property type="project" value="InterPro"/>
</dbReference>
<keyword evidence="2" id="KW-0540">Nuclease</keyword>
<keyword evidence="1" id="KW-1277">Toxin-antitoxin system</keyword>
<evidence type="ECO:0000256" key="3">
    <source>
        <dbReference type="ARBA" id="ARBA00022801"/>
    </source>
</evidence>